<dbReference type="Pfam" id="PF08818">
    <property type="entry name" value="DUF1801"/>
    <property type="match status" value="1"/>
</dbReference>
<evidence type="ECO:0000313" key="2">
    <source>
        <dbReference type="EMBL" id="SPE20330.1"/>
    </source>
</evidence>
<name>A0A2N9LAP6_9BACT</name>
<sequence length="141" mass="15027">MAENKTKPTSLSVPAFLDAVADEARRADAKALARLMQKVTGDKPAMWGPSIVGFGSYHYTHESGREGDMPIVGFSPRKAANVLYGSIGFGGAAALLGKLGKHTTGKGCLYVKKLADVDMKVLERLIENAVAATRARHTKRA</sequence>
<dbReference type="Proteomes" id="UP000239735">
    <property type="component" value="Unassembled WGS sequence"/>
</dbReference>
<evidence type="ECO:0000313" key="3">
    <source>
        <dbReference type="Proteomes" id="UP000239735"/>
    </source>
</evidence>
<dbReference type="EMBL" id="OKRB01000085">
    <property type="protein sequence ID" value="SPE20330.1"/>
    <property type="molecule type" value="Genomic_DNA"/>
</dbReference>
<dbReference type="InterPro" id="IPR014922">
    <property type="entry name" value="YdhG-like"/>
</dbReference>
<gene>
    <name evidence="2" type="ORF">SBA5_290184</name>
</gene>
<reference evidence="3" key="1">
    <citation type="submission" date="2018-02" db="EMBL/GenBank/DDBJ databases">
        <authorList>
            <person name="Hausmann B."/>
        </authorList>
    </citation>
    <scope>NUCLEOTIDE SEQUENCE [LARGE SCALE GENOMIC DNA]</scope>
    <source>
        <strain evidence="3">Peat soil MAG SbA5</strain>
    </source>
</reference>
<accession>A0A2N9LAP6</accession>
<feature type="domain" description="YdhG-like" evidence="1">
    <location>
        <begin position="25"/>
        <end position="130"/>
    </location>
</feature>
<dbReference type="AlphaFoldDB" id="A0A2N9LAP6"/>
<protein>
    <recommendedName>
        <fullName evidence="1">YdhG-like domain-containing protein</fullName>
    </recommendedName>
</protein>
<dbReference type="OrthoDB" id="5951444at2"/>
<proteinExistence type="predicted"/>
<organism evidence="2 3">
    <name type="scientific">Candidatus Sulfuritelmatomonas gaucii</name>
    <dbReference type="NCBI Taxonomy" id="2043161"/>
    <lineage>
        <taxon>Bacteria</taxon>
        <taxon>Pseudomonadati</taxon>
        <taxon>Acidobacteriota</taxon>
        <taxon>Terriglobia</taxon>
        <taxon>Terriglobales</taxon>
        <taxon>Acidobacteriaceae</taxon>
        <taxon>Candidatus Sulfuritelmatomonas</taxon>
    </lineage>
</organism>
<evidence type="ECO:0000259" key="1">
    <source>
        <dbReference type="Pfam" id="PF08818"/>
    </source>
</evidence>